<keyword evidence="2" id="KW-0808">Transferase</keyword>
<name>A0A6P0UEH8_9FLAO</name>
<feature type="domain" description="SET" evidence="1">
    <location>
        <begin position="4"/>
        <end position="112"/>
    </location>
</feature>
<keyword evidence="3" id="KW-1185">Reference proteome</keyword>
<comment type="caution">
    <text evidence="2">The sequence shown here is derived from an EMBL/GenBank/DDBJ whole genome shotgun (WGS) entry which is preliminary data.</text>
</comment>
<accession>A0A6P0UEH8</accession>
<keyword evidence="2" id="KW-0489">Methyltransferase</keyword>
<dbReference type="GO" id="GO:0008168">
    <property type="term" value="F:methyltransferase activity"/>
    <property type="evidence" value="ECO:0007669"/>
    <property type="project" value="UniProtKB-KW"/>
</dbReference>
<dbReference type="SMART" id="SM00317">
    <property type="entry name" value="SET"/>
    <property type="match status" value="1"/>
</dbReference>
<gene>
    <name evidence="2" type="ORF">GWK09_14260</name>
</gene>
<dbReference type="InterPro" id="IPR001214">
    <property type="entry name" value="SET_dom"/>
</dbReference>
<dbReference type="EMBL" id="JAABOP010000006">
    <property type="protein sequence ID" value="NER11691.1"/>
    <property type="molecule type" value="Genomic_DNA"/>
</dbReference>
<protein>
    <submittedName>
        <fullName evidence="2">SET domain-containing protein-lysine N-methyltransferase</fullName>
    </submittedName>
</protein>
<proteinExistence type="predicted"/>
<sequence length="195" mass="22722">MIHPHTELRFINKTIGYGVVATRDIPAGTITWVLDALDREFTAKEYQKMTPLYKNILDTYTYRNNKGNYILCWDLGRYVNHSFRSNCLSTAYEFEIAIRDIKKGEQLTDDYGYLNLHEPFEGIDEGTERKVVYPDDLLNYHEVWDSDLRKVFGLIPEREQPLIPLISPATKKTIEQITGGKKEMDSILLNYYRGS</sequence>
<dbReference type="AlphaFoldDB" id="A0A6P0UEH8"/>
<dbReference type="SUPFAM" id="SSF82199">
    <property type="entry name" value="SET domain"/>
    <property type="match status" value="1"/>
</dbReference>
<dbReference type="CDD" id="cd08161">
    <property type="entry name" value="SET"/>
    <property type="match status" value="1"/>
</dbReference>
<evidence type="ECO:0000313" key="3">
    <source>
        <dbReference type="Proteomes" id="UP000468443"/>
    </source>
</evidence>
<dbReference type="Pfam" id="PF00856">
    <property type="entry name" value="SET"/>
    <property type="match status" value="1"/>
</dbReference>
<reference evidence="2 3" key="1">
    <citation type="submission" date="2020-01" db="EMBL/GenBank/DDBJ databases">
        <title>Muriicola jejuensis KCTC 22299.</title>
        <authorList>
            <person name="Wang G."/>
        </authorList>
    </citation>
    <scope>NUCLEOTIDE SEQUENCE [LARGE SCALE GENOMIC DNA]</scope>
    <source>
        <strain evidence="2 3">KCTC 22299</strain>
    </source>
</reference>
<dbReference type="RefSeq" id="WP_163694147.1">
    <property type="nucleotide sequence ID" value="NZ_FXTW01000005.1"/>
</dbReference>
<evidence type="ECO:0000259" key="1">
    <source>
        <dbReference type="PROSITE" id="PS50280"/>
    </source>
</evidence>
<dbReference type="PROSITE" id="PS50280">
    <property type="entry name" value="SET"/>
    <property type="match status" value="1"/>
</dbReference>
<dbReference type="InterPro" id="IPR046341">
    <property type="entry name" value="SET_dom_sf"/>
</dbReference>
<organism evidence="2 3">
    <name type="scientific">Muriicola jejuensis</name>
    <dbReference type="NCBI Taxonomy" id="504488"/>
    <lineage>
        <taxon>Bacteria</taxon>
        <taxon>Pseudomonadati</taxon>
        <taxon>Bacteroidota</taxon>
        <taxon>Flavobacteriia</taxon>
        <taxon>Flavobacteriales</taxon>
        <taxon>Flavobacteriaceae</taxon>
        <taxon>Muriicola</taxon>
    </lineage>
</organism>
<dbReference type="GO" id="GO:0032259">
    <property type="term" value="P:methylation"/>
    <property type="evidence" value="ECO:0007669"/>
    <property type="project" value="UniProtKB-KW"/>
</dbReference>
<dbReference type="Proteomes" id="UP000468443">
    <property type="component" value="Unassembled WGS sequence"/>
</dbReference>
<dbReference type="Gene3D" id="2.170.270.10">
    <property type="entry name" value="SET domain"/>
    <property type="match status" value="1"/>
</dbReference>
<evidence type="ECO:0000313" key="2">
    <source>
        <dbReference type="EMBL" id="NER11691.1"/>
    </source>
</evidence>